<dbReference type="EMBL" id="VSSQ01000411">
    <property type="protein sequence ID" value="MPL94013.1"/>
    <property type="molecule type" value="Genomic_DNA"/>
</dbReference>
<evidence type="ECO:0000313" key="1">
    <source>
        <dbReference type="EMBL" id="MPL94013.1"/>
    </source>
</evidence>
<dbReference type="AlphaFoldDB" id="A0A644VUG9"/>
<evidence type="ECO:0008006" key="2">
    <source>
        <dbReference type="Google" id="ProtNLM"/>
    </source>
</evidence>
<dbReference type="Pfam" id="PF13310">
    <property type="entry name" value="Virulence_RhuM"/>
    <property type="match status" value="1"/>
</dbReference>
<organism evidence="1">
    <name type="scientific">bioreactor metagenome</name>
    <dbReference type="NCBI Taxonomy" id="1076179"/>
    <lineage>
        <taxon>unclassified sequences</taxon>
        <taxon>metagenomes</taxon>
        <taxon>ecological metagenomes</taxon>
    </lineage>
</organism>
<proteinExistence type="predicted"/>
<name>A0A644VUG9_9ZZZZ</name>
<reference evidence="1" key="1">
    <citation type="submission" date="2019-08" db="EMBL/GenBank/DDBJ databases">
        <authorList>
            <person name="Kucharzyk K."/>
            <person name="Murdoch R.W."/>
            <person name="Higgins S."/>
            <person name="Loffler F."/>
        </authorList>
    </citation>
    <scope>NUCLEOTIDE SEQUENCE</scope>
</reference>
<dbReference type="PANTHER" id="PTHR35810:SF1">
    <property type="entry name" value="CYTOPLASMIC PROTEIN"/>
    <property type="match status" value="1"/>
</dbReference>
<dbReference type="PANTHER" id="PTHR35810">
    <property type="entry name" value="CYTOPLASMIC PROTEIN-RELATED"/>
    <property type="match status" value="1"/>
</dbReference>
<dbReference type="InterPro" id="IPR011204">
    <property type="entry name" value="Virulence_RhuM-like"/>
</dbReference>
<accession>A0A644VUG9</accession>
<protein>
    <recommendedName>
        <fullName evidence="2">Bro-N domain-containing protein</fullName>
    </recommendedName>
</protein>
<gene>
    <name evidence="1" type="ORF">SDC9_40161</name>
</gene>
<sequence length="284" mass="32802">MEKGEIVVYKESDSAEFQIEVRVEDDTIWLTQTQIVSLFASSKANVSEHIKHIFLSKELEPDTTVRKFRTVQIEGNRNVRRNIDHYNLDMIISVGYRVNSIRGTQFRIWANKILKEYLLKGHAINNRLEKVEDEVFHIKEKVKSIEFQINTNLPPNEGIFFDGQIFDAWHFVSGLIKAAKQSIVLIDNYVDESVLLLMAKRKAGVSAGIFTGTITKQLEADIQKHNAQYPPIQVKSFTRSHDRFLIIDEKDVYHIGASLKDLGKRWFAFSKINLNPDDIINRLI</sequence>
<comment type="caution">
    <text evidence="1">The sequence shown here is derived from an EMBL/GenBank/DDBJ whole genome shotgun (WGS) entry which is preliminary data.</text>
</comment>